<dbReference type="Proteomes" id="UP000222310">
    <property type="component" value="Unassembled WGS sequence"/>
</dbReference>
<proteinExistence type="predicted"/>
<dbReference type="EMBL" id="LAHD01000107">
    <property type="protein sequence ID" value="PHJ97918.1"/>
    <property type="molecule type" value="Genomic_DNA"/>
</dbReference>
<comment type="caution">
    <text evidence="1">The sequence shown here is derived from an EMBL/GenBank/DDBJ whole genome shotgun (WGS) entry which is preliminary data.</text>
</comment>
<dbReference type="GeneID" id="57098709"/>
<dbReference type="AlphaFoldDB" id="A0A9Q6EIN9"/>
<sequence>MIDDAKFKRGIALLQQHFNRTLSDDAIAIWREFLDDNLSDEDFTQAIKEAVLSCEFFPTAKKLVEFAIGALEVAAIQQWQIIVTAASTVSETWIKELLGSLSERSRASLQAIGGLQAVAMTDDWSLRKLEKQFITVYCQSPSKIKLLPPAKIQPINYEAEPVARDYTPPDPSTKPEALRRVLEALDLRVAGLEQSDESKATNTFFLRYRWKIDEDRLSHYLNLDLESKRGLLLMMDSAFRDKASWRSAAFAFDKFTGYKAGPAIDARAIARRWLEEEEV</sequence>
<gene>
    <name evidence="1" type="ORF">VF08_27865</name>
</gene>
<name>A0A9Q6EIN9_NOSLI</name>
<evidence type="ECO:0000313" key="1">
    <source>
        <dbReference type="EMBL" id="PHJ97918.1"/>
    </source>
</evidence>
<accession>A0A9Q6EIN9</accession>
<evidence type="ECO:0000313" key="2">
    <source>
        <dbReference type="Proteomes" id="UP000222310"/>
    </source>
</evidence>
<dbReference type="RefSeq" id="WP_099067889.1">
    <property type="nucleotide sequence ID" value="NZ_LAHD01000107.1"/>
</dbReference>
<organism evidence="1 2">
    <name type="scientific">Nostoc linckia z8</name>
    <dbReference type="NCBI Taxonomy" id="1628746"/>
    <lineage>
        <taxon>Bacteria</taxon>
        <taxon>Bacillati</taxon>
        <taxon>Cyanobacteriota</taxon>
        <taxon>Cyanophyceae</taxon>
        <taxon>Nostocales</taxon>
        <taxon>Nostocaceae</taxon>
        <taxon>Nostoc</taxon>
    </lineage>
</organism>
<reference evidence="1 2" key="1">
    <citation type="submission" date="2015-02" db="EMBL/GenBank/DDBJ databases">
        <title>Nostoc linckia genome annotation.</title>
        <authorList>
            <person name="Zhou Z."/>
        </authorList>
    </citation>
    <scope>NUCLEOTIDE SEQUENCE [LARGE SCALE GENOMIC DNA]</scope>
    <source>
        <strain evidence="2">z8</strain>
    </source>
</reference>
<protein>
    <submittedName>
        <fullName evidence="1">Uncharacterized protein</fullName>
    </submittedName>
</protein>